<accession>A0ABQ8T2A9</accession>
<name>A0ABQ8T2A9_PERAM</name>
<proteinExistence type="predicted"/>
<dbReference type="EMBL" id="JAJSOF020000017">
    <property type="protein sequence ID" value="KAJ4440042.1"/>
    <property type="molecule type" value="Genomic_DNA"/>
</dbReference>
<dbReference type="Proteomes" id="UP001148838">
    <property type="component" value="Unassembled WGS sequence"/>
</dbReference>
<keyword evidence="2" id="KW-1185">Reference proteome</keyword>
<evidence type="ECO:0000313" key="1">
    <source>
        <dbReference type="EMBL" id="KAJ4440042.1"/>
    </source>
</evidence>
<gene>
    <name evidence="1" type="ORF">ANN_08173</name>
</gene>
<evidence type="ECO:0000313" key="2">
    <source>
        <dbReference type="Proteomes" id="UP001148838"/>
    </source>
</evidence>
<sequence length="86" mass="10305">MAGFCEGGNEPADSLKTISHLNIIDLGRDRTRNLEHRWPVLYRLRYRDRQKKEYEKNMAVEKVEINKVKKGRLLYQSLTIRYRMPP</sequence>
<reference evidence="1 2" key="1">
    <citation type="journal article" date="2022" name="Allergy">
        <title>Genome assembly and annotation of Periplaneta americana reveal a comprehensive cockroach allergen profile.</title>
        <authorList>
            <person name="Wang L."/>
            <person name="Xiong Q."/>
            <person name="Saelim N."/>
            <person name="Wang L."/>
            <person name="Nong W."/>
            <person name="Wan A.T."/>
            <person name="Shi M."/>
            <person name="Liu X."/>
            <person name="Cao Q."/>
            <person name="Hui J.H.L."/>
            <person name="Sookrung N."/>
            <person name="Leung T.F."/>
            <person name="Tungtrongchitr A."/>
            <person name="Tsui S.K.W."/>
        </authorList>
    </citation>
    <scope>NUCLEOTIDE SEQUENCE [LARGE SCALE GENOMIC DNA]</scope>
    <source>
        <strain evidence="1">PWHHKU_190912</strain>
    </source>
</reference>
<organism evidence="1 2">
    <name type="scientific">Periplaneta americana</name>
    <name type="common">American cockroach</name>
    <name type="synonym">Blatta americana</name>
    <dbReference type="NCBI Taxonomy" id="6978"/>
    <lineage>
        <taxon>Eukaryota</taxon>
        <taxon>Metazoa</taxon>
        <taxon>Ecdysozoa</taxon>
        <taxon>Arthropoda</taxon>
        <taxon>Hexapoda</taxon>
        <taxon>Insecta</taxon>
        <taxon>Pterygota</taxon>
        <taxon>Neoptera</taxon>
        <taxon>Polyneoptera</taxon>
        <taxon>Dictyoptera</taxon>
        <taxon>Blattodea</taxon>
        <taxon>Blattoidea</taxon>
        <taxon>Blattidae</taxon>
        <taxon>Blattinae</taxon>
        <taxon>Periplaneta</taxon>
    </lineage>
</organism>
<comment type="caution">
    <text evidence="1">The sequence shown here is derived from an EMBL/GenBank/DDBJ whole genome shotgun (WGS) entry which is preliminary data.</text>
</comment>
<protein>
    <submittedName>
        <fullName evidence="1">Uncharacterized protein</fullName>
    </submittedName>
</protein>